<gene>
    <name evidence="5" type="primary">immR</name>
    <name evidence="5" type="ORF">NCTC13294_02505</name>
</gene>
<dbReference type="CDD" id="cd00093">
    <property type="entry name" value="HTH_XRE"/>
    <property type="match status" value="1"/>
</dbReference>
<dbReference type="OrthoDB" id="5524454at2"/>
<keyword evidence="1" id="KW-0805">Transcription regulation</keyword>
<dbReference type="Pfam" id="PF01381">
    <property type="entry name" value="HTH_3"/>
    <property type="match status" value="1"/>
</dbReference>
<accession>A0A381EF06</accession>
<dbReference type="Proteomes" id="UP000254572">
    <property type="component" value="Unassembled WGS sequence"/>
</dbReference>
<dbReference type="EMBL" id="UFUW01000001">
    <property type="protein sequence ID" value="SUX25581.1"/>
    <property type="molecule type" value="Genomic_DNA"/>
</dbReference>
<dbReference type="Gene3D" id="1.10.260.40">
    <property type="entry name" value="lambda repressor-like DNA-binding domains"/>
    <property type="match status" value="1"/>
</dbReference>
<evidence type="ECO:0000313" key="6">
    <source>
        <dbReference type="Proteomes" id="UP000254572"/>
    </source>
</evidence>
<sequence length="114" mass="13099">MNINHEEINRRIGRAIAQYRQQSGLTQEQVAEKLQIGNEAVSRMERGLIMPNVVRLLELAEIFDCTAAELLAESSPRLFDKTHHVHTAIASLAENDRQLMLHFLERFAHRLQQA</sequence>
<dbReference type="InterPro" id="IPR001387">
    <property type="entry name" value="Cro/C1-type_HTH"/>
</dbReference>
<dbReference type="InterPro" id="IPR050807">
    <property type="entry name" value="TransReg_Diox_bact_type"/>
</dbReference>
<dbReference type="PANTHER" id="PTHR46797:SF23">
    <property type="entry name" value="HTH-TYPE TRANSCRIPTIONAL REGULATOR SUTR"/>
    <property type="match status" value="1"/>
</dbReference>
<keyword evidence="3" id="KW-0804">Transcription</keyword>
<dbReference type="SMART" id="SM00530">
    <property type="entry name" value="HTH_XRE"/>
    <property type="match status" value="1"/>
</dbReference>
<protein>
    <submittedName>
        <fullName evidence="5">HTH-type transcriptional regulator immR</fullName>
    </submittedName>
</protein>
<evidence type="ECO:0000256" key="3">
    <source>
        <dbReference type="ARBA" id="ARBA00023163"/>
    </source>
</evidence>
<name>A0A381EF06_9GAMM</name>
<evidence type="ECO:0000313" key="5">
    <source>
        <dbReference type="EMBL" id="SUX25581.1"/>
    </source>
</evidence>
<organism evidence="5 6">
    <name type="scientific">Cardiobacterium valvarum</name>
    <dbReference type="NCBI Taxonomy" id="194702"/>
    <lineage>
        <taxon>Bacteria</taxon>
        <taxon>Pseudomonadati</taxon>
        <taxon>Pseudomonadota</taxon>
        <taxon>Gammaproteobacteria</taxon>
        <taxon>Cardiobacteriales</taxon>
        <taxon>Cardiobacteriaceae</taxon>
        <taxon>Cardiobacterium</taxon>
    </lineage>
</organism>
<dbReference type="PROSITE" id="PS50943">
    <property type="entry name" value="HTH_CROC1"/>
    <property type="match status" value="1"/>
</dbReference>
<keyword evidence="6" id="KW-1185">Reference proteome</keyword>
<keyword evidence="2" id="KW-0238">DNA-binding</keyword>
<dbReference type="InterPro" id="IPR010982">
    <property type="entry name" value="Lambda_DNA-bd_dom_sf"/>
</dbReference>
<dbReference type="GO" id="GO:0005829">
    <property type="term" value="C:cytosol"/>
    <property type="evidence" value="ECO:0007669"/>
    <property type="project" value="TreeGrafter"/>
</dbReference>
<dbReference type="GO" id="GO:0003700">
    <property type="term" value="F:DNA-binding transcription factor activity"/>
    <property type="evidence" value="ECO:0007669"/>
    <property type="project" value="TreeGrafter"/>
</dbReference>
<evidence type="ECO:0000256" key="2">
    <source>
        <dbReference type="ARBA" id="ARBA00023125"/>
    </source>
</evidence>
<evidence type="ECO:0000259" key="4">
    <source>
        <dbReference type="PROSITE" id="PS50943"/>
    </source>
</evidence>
<feature type="domain" description="HTH cro/C1-type" evidence="4">
    <location>
        <begin position="16"/>
        <end position="70"/>
    </location>
</feature>
<reference evidence="5 6" key="1">
    <citation type="submission" date="2018-06" db="EMBL/GenBank/DDBJ databases">
        <authorList>
            <consortium name="Pathogen Informatics"/>
            <person name="Doyle S."/>
        </authorList>
    </citation>
    <scope>NUCLEOTIDE SEQUENCE [LARGE SCALE GENOMIC DNA]</scope>
    <source>
        <strain evidence="5 6">NCTC13294</strain>
    </source>
</reference>
<dbReference type="GO" id="GO:0003677">
    <property type="term" value="F:DNA binding"/>
    <property type="evidence" value="ECO:0007669"/>
    <property type="project" value="UniProtKB-KW"/>
</dbReference>
<dbReference type="PANTHER" id="PTHR46797">
    <property type="entry name" value="HTH-TYPE TRANSCRIPTIONAL REGULATOR"/>
    <property type="match status" value="1"/>
</dbReference>
<proteinExistence type="predicted"/>
<evidence type="ECO:0000256" key="1">
    <source>
        <dbReference type="ARBA" id="ARBA00023015"/>
    </source>
</evidence>
<dbReference type="AlphaFoldDB" id="A0A381EF06"/>
<dbReference type="SUPFAM" id="SSF47413">
    <property type="entry name" value="lambda repressor-like DNA-binding domains"/>
    <property type="match status" value="1"/>
</dbReference>
<dbReference type="RefSeq" id="WP_115612574.1">
    <property type="nucleotide sequence ID" value="NZ_JBHLZC010000001.1"/>
</dbReference>